<evidence type="ECO:0000256" key="6">
    <source>
        <dbReference type="PIRNR" id="PIRNR000437"/>
    </source>
</evidence>
<protein>
    <submittedName>
        <fullName evidence="8">Dihydroxyacetone phosphate acyltransferase</fullName>
    </submittedName>
</protein>
<keyword evidence="3 6" id="KW-0808">Transferase</keyword>
<evidence type="ECO:0000256" key="2">
    <source>
        <dbReference type="ARBA" id="ARBA00007937"/>
    </source>
</evidence>
<dbReference type="GO" id="GO:0008611">
    <property type="term" value="P:ether lipid biosynthetic process"/>
    <property type="evidence" value="ECO:0007669"/>
    <property type="project" value="TreeGrafter"/>
</dbReference>
<organism evidence="8 9">
    <name type="scientific">Geodia barretti</name>
    <name type="common">Barrett's horny sponge</name>
    <dbReference type="NCBI Taxonomy" id="519541"/>
    <lineage>
        <taxon>Eukaryota</taxon>
        <taxon>Metazoa</taxon>
        <taxon>Porifera</taxon>
        <taxon>Demospongiae</taxon>
        <taxon>Heteroscleromorpha</taxon>
        <taxon>Tetractinellida</taxon>
        <taxon>Astrophorina</taxon>
        <taxon>Geodiidae</taxon>
        <taxon>Geodia</taxon>
    </lineage>
</organism>
<proteinExistence type="inferred from homology"/>
<evidence type="ECO:0000256" key="4">
    <source>
        <dbReference type="ARBA" id="ARBA00023136"/>
    </source>
</evidence>
<dbReference type="GO" id="GO:0006631">
    <property type="term" value="P:fatty acid metabolic process"/>
    <property type="evidence" value="ECO:0007669"/>
    <property type="project" value="TreeGrafter"/>
</dbReference>
<dbReference type="GO" id="GO:0019432">
    <property type="term" value="P:triglyceride biosynthetic process"/>
    <property type="evidence" value="ECO:0007669"/>
    <property type="project" value="TreeGrafter"/>
</dbReference>
<evidence type="ECO:0000313" key="8">
    <source>
        <dbReference type="EMBL" id="CAI8011660.1"/>
    </source>
</evidence>
<dbReference type="Pfam" id="PF19277">
    <property type="entry name" value="GPAT_C"/>
    <property type="match status" value="1"/>
</dbReference>
<gene>
    <name evidence="8" type="ORF">GBAR_LOCUS7492</name>
</gene>
<evidence type="ECO:0000256" key="1">
    <source>
        <dbReference type="ARBA" id="ARBA00004184"/>
    </source>
</evidence>
<dbReference type="Pfam" id="PF01553">
    <property type="entry name" value="Acyltransferase"/>
    <property type="match status" value="1"/>
</dbReference>
<feature type="domain" description="Phospholipid/glycerol acyltransferase" evidence="7">
    <location>
        <begin position="136"/>
        <end position="265"/>
    </location>
</feature>
<dbReference type="InterPro" id="IPR041728">
    <property type="entry name" value="GPAT/DHAPAT_LPLAT"/>
</dbReference>
<name>A0AA35RHM6_GEOBA</name>
<dbReference type="Proteomes" id="UP001174909">
    <property type="component" value="Unassembled WGS sequence"/>
</dbReference>
<dbReference type="PANTHER" id="PTHR12563:SF17">
    <property type="entry name" value="DIHYDROXYACETONE PHOSPHATE ACYLTRANSFERASE"/>
    <property type="match status" value="1"/>
</dbReference>
<comment type="caution">
    <text evidence="8">The sequence shown here is derived from an EMBL/GenBank/DDBJ whole genome shotgun (WGS) entry which is preliminary data.</text>
</comment>
<dbReference type="InterPro" id="IPR022284">
    <property type="entry name" value="GPAT/DHAPAT"/>
</dbReference>
<dbReference type="PIRSF" id="PIRSF000437">
    <property type="entry name" value="GPAT_DHAPAT"/>
    <property type="match status" value="1"/>
</dbReference>
<dbReference type="GO" id="GO:0016287">
    <property type="term" value="F:glycerone-phosphate O-acyltransferase activity"/>
    <property type="evidence" value="ECO:0007669"/>
    <property type="project" value="TreeGrafter"/>
</dbReference>
<dbReference type="GO" id="GO:0004366">
    <property type="term" value="F:glycerol-3-phosphate O-acyltransferase activity"/>
    <property type="evidence" value="ECO:0007669"/>
    <property type="project" value="TreeGrafter"/>
</dbReference>
<dbReference type="GO" id="GO:0031966">
    <property type="term" value="C:mitochondrial membrane"/>
    <property type="evidence" value="ECO:0007669"/>
    <property type="project" value="TreeGrafter"/>
</dbReference>
<evidence type="ECO:0000259" key="7">
    <source>
        <dbReference type="SMART" id="SM00563"/>
    </source>
</evidence>
<evidence type="ECO:0000256" key="5">
    <source>
        <dbReference type="ARBA" id="ARBA00023315"/>
    </source>
</evidence>
<dbReference type="GO" id="GO:0005778">
    <property type="term" value="C:peroxisomal membrane"/>
    <property type="evidence" value="ECO:0007669"/>
    <property type="project" value="TreeGrafter"/>
</dbReference>
<dbReference type="PANTHER" id="PTHR12563">
    <property type="entry name" value="GLYCEROL-3-PHOSPHATE ACYLTRANSFERASE"/>
    <property type="match status" value="1"/>
</dbReference>
<comment type="similarity">
    <text evidence="2 6">Belongs to the GPAT/DAPAT family.</text>
</comment>
<dbReference type="AlphaFoldDB" id="A0AA35RHM6"/>
<dbReference type="InterPro" id="IPR002123">
    <property type="entry name" value="Plipid/glycerol_acylTrfase"/>
</dbReference>
<dbReference type="EMBL" id="CASHTH010001114">
    <property type="protein sequence ID" value="CAI8011660.1"/>
    <property type="molecule type" value="Genomic_DNA"/>
</dbReference>
<accession>A0AA35RHM6</accession>
<dbReference type="GO" id="GO:0008654">
    <property type="term" value="P:phospholipid biosynthetic process"/>
    <property type="evidence" value="ECO:0007669"/>
    <property type="project" value="TreeGrafter"/>
</dbReference>
<keyword evidence="4" id="KW-0472">Membrane</keyword>
<dbReference type="GO" id="GO:0012505">
    <property type="term" value="C:endomembrane system"/>
    <property type="evidence" value="ECO:0007669"/>
    <property type="project" value="UniProtKB-SubCell"/>
</dbReference>
<dbReference type="CDD" id="cd07993">
    <property type="entry name" value="LPLAT_DHAPAT-like"/>
    <property type="match status" value="1"/>
</dbReference>
<keyword evidence="9" id="KW-1185">Reference proteome</keyword>
<sequence>MAKSGSSAVSSELPGNQYVRLDFQSWNVTYALRSHAPEKNRHARELSAADSKEEVFCSTRLQRIVREVSKDGKGSEKEVEKEVREMLDEMGHSMFLPAVRCLALLLRPFICSALRGIFVSREGLQQLRGVVSQWPVVLLPSHRSYLDFLLISYIMFEHNIKLPYIAAGQDFMKMKLVSGLLRQSGAFFMRRTFGADRLYKAAFSEYVKTVLCSNDAPLEFFIEGTRSRTAKTLHPKLGLLSMVVEPYLAGLVPDIMLVPVSISYQRTLEEHLFSRELLGVPKPSESTRGLMKALSMIREDYGSIFVEFCQPVSLHDFCTSRGVSRVPHTVFPKDKSLILPQERQVILELSHVILDHTHHGMHVYPTAMTAALLLQHGSGLEREELMQRLERLKEQVELRGSKTHWEGDAGQNLDFALKTLSSSLEDSDSSDVIRPLQFAMPPAPRGLTIKESVRMEISADEIQSALDVAFSRILLSHYRNQLIHLFVAEAMMALSVSSCLPCTQNAALKRFETLHCALTREFVLPLSSPRELFTSTLMSLVDRGYLILSSREEDSISLNDRREGEFDFLQSLLQPFVEGVWVVCQHLLSFSGGVQSLSTTIRNAQRLGIKCITSGVVRSHDLLSLDLIRNTLSSLTQLGLIRQPESEVEGRDRLVKVDRQEKLVLLTSQLGAILGQLDENPTSKL</sequence>
<dbReference type="SUPFAM" id="SSF69593">
    <property type="entry name" value="Glycerol-3-phosphate (1)-acyltransferase"/>
    <property type="match status" value="1"/>
</dbReference>
<evidence type="ECO:0000256" key="3">
    <source>
        <dbReference type="ARBA" id="ARBA00022679"/>
    </source>
</evidence>
<reference evidence="8" key="1">
    <citation type="submission" date="2023-03" db="EMBL/GenBank/DDBJ databases">
        <authorList>
            <person name="Steffen K."/>
            <person name="Cardenas P."/>
        </authorList>
    </citation>
    <scope>NUCLEOTIDE SEQUENCE</scope>
</reference>
<evidence type="ECO:0000313" key="9">
    <source>
        <dbReference type="Proteomes" id="UP001174909"/>
    </source>
</evidence>
<dbReference type="InterPro" id="IPR045520">
    <property type="entry name" value="GPAT/DHAPAT_C"/>
</dbReference>
<dbReference type="SMART" id="SM00563">
    <property type="entry name" value="PlsC"/>
    <property type="match status" value="1"/>
</dbReference>
<comment type="subcellular location">
    <subcellularLocation>
        <location evidence="1">Endomembrane system</location>
        <topology evidence="1">Peripheral membrane protein</topology>
    </subcellularLocation>
</comment>
<keyword evidence="5 6" id="KW-0012">Acyltransferase</keyword>